<keyword evidence="5" id="KW-0067">ATP-binding</keyword>
<evidence type="ECO:0000313" key="9">
    <source>
        <dbReference type="WBParaSite" id="GPUH_0000876401-mRNA-1"/>
    </source>
</evidence>
<reference evidence="9" key="1">
    <citation type="submission" date="2016-06" db="UniProtKB">
        <authorList>
            <consortium name="WormBaseParasite"/>
        </authorList>
    </citation>
    <scope>IDENTIFICATION</scope>
</reference>
<evidence type="ECO:0000256" key="5">
    <source>
        <dbReference type="ARBA" id="ARBA00022840"/>
    </source>
</evidence>
<dbReference type="InterPro" id="IPR000961">
    <property type="entry name" value="AGC-kinase_C"/>
</dbReference>
<organism evidence="9">
    <name type="scientific">Gongylonema pulchrum</name>
    <dbReference type="NCBI Taxonomy" id="637853"/>
    <lineage>
        <taxon>Eukaryota</taxon>
        <taxon>Metazoa</taxon>
        <taxon>Ecdysozoa</taxon>
        <taxon>Nematoda</taxon>
        <taxon>Chromadorea</taxon>
        <taxon>Rhabditida</taxon>
        <taxon>Spirurina</taxon>
        <taxon>Spiruromorpha</taxon>
        <taxon>Spiruroidea</taxon>
        <taxon>Gongylonematidae</taxon>
        <taxon>Gongylonema</taxon>
    </lineage>
</organism>
<evidence type="ECO:0000313" key="8">
    <source>
        <dbReference type="Proteomes" id="UP000271098"/>
    </source>
</evidence>
<evidence type="ECO:0000256" key="3">
    <source>
        <dbReference type="ARBA" id="ARBA00022741"/>
    </source>
</evidence>
<dbReference type="InterPro" id="IPR017892">
    <property type="entry name" value="Pkinase_C"/>
</dbReference>
<accession>A0A183DJ63</accession>
<protein>
    <submittedName>
        <fullName evidence="9">AGC-kinase C-terminal domain-containing protein</fullName>
    </submittedName>
</protein>
<dbReference type="WBParaSite" id="GPUH_0000876401-mRNA-1">
    <property type="protein sequence ID" value="GPUH_0000876401-mRNA-1"/>
    <property type="gene ID" value="GPUH_0000876401"/>
</dbReference>
<keyword evidence="3" id="KW-0547">Nucleotide-binding</keyword>
<keyword evidence="2" id="KW-0808">Transferase</keyword>
<sequence length="91" mass="10110">MLASWTGDVVGAISVFTIVLNVGYDSKSSPSDAPSAILISTKSNTDLSNFDNEFTQEAPLLTPIDRLFLMNLDQSEFEGFTFTNPEYQQYF</sequence>
<dbReference type="GO" id="GO:0005524">
    <property type="term" value="F:ATP binding"/>
    <property type="evidence" value="ECO:0007669"/>
    <property type="project" value="UniProtKB-KW"/>
</dbReference>
<keyword evidence="1" id="KW-0723">Serine/threonine-protein kinase</keyword>
<dbReference type="AlphaFoldDB" id="A0A183DJ63"/>
<evidence type="ECO:0000256" key="4">
    <source>
        <dbReference type="ARBA" id="ARBA00022777"/>
    </source>
</evidence>
<dbReference type="Pfam" id="PF00433">
    <property type="entry name" value="Pkinase_C"/>
    <property type="match status" value="1"/>
</dbReference>
<dbReference type="GO" id="GO:0004674">
    <property type="term" value="F:protein serine/threonine kinase activity"/>
    <property type="evidence" value="ECO:0007669"/>
    <property type="project" value="UniProtKB-KW"/>
</dbReference>
<evidence type="ECO:0000256" key="1">
    <source>
        <dbReference type="ARBA" id="ARBA00022527"/>
    </source>
</evidence>
<evidence type="ECO:0000313" key="7">
    <source>
        <dbReference type="EMBL" id="VDK64969.1"/>
    </source>
</evidence>
<feature type="domain" description="AGC-kinase C-terminal" evidence="6">
    <location>
        <begin position="20"/>
        <end position="91"/>
    </location>
</feature>
<dbReference type="Proteomes" id="UP000271098">
    <property type="component" value="Unassembled WGS sequence"/>
</dbReference>
<proteinExistence type="predicted"/>
<dbReference type="EMBL" id="UYRT01026398">
    <property type="protein sequence ID" value="VDK64969.1"/>
    <property type="molecule type" value="Genomic_DNA"/>
</dbReference>
<evidence type="ECO:0000259" key="6">
    <source>
        <dbReference type="PROSITE" id="PS51285"/>
    </source>
</evidence>
<gene>
    <name evidence="7" type="ORF">GPUH_LOCUS8754</name>
</gene>
<dbReference type="OrthoDB" id="63267at2759"/>
<dbReference type="PROSITE" id="PS51285">
    <property type="entry name" value="AGC_KINASE_CTER"/>
    <property type="match status" value="1"/>
</dbReference>
<evidence type="ECO:0000256" key="2">
    <source>
        <dbReference type="ARBA" id="ARBA00022679"/>
    </source>
</evidence>
<name>A0A183DJ63_9BILA</name>
<keyword evidence="8" id="KW-1185">Reference proteome</keyword>
<keyword evidence="4" id="KW-0418">Kinase</keyword>
<dbReference type="Gene3D" id="3.30.200.20">
    <property type="entry name" value="Phosphorylase Kinase, domain 1"/>
    <property type="match status" value="1"/>
</dbReference>
<reference evidence="7 8" key="2">
    <citation type="submission" date="2018-11" db="EMBL/GenBank/DDBJ databases">
        <authorList>
            <consortium name="Pathogen Informatics"/>
        </authorList>
    </citation>
    <scope>NUCLEOTIDE SEQUENCE [LARGE SCALE GENOMIC DNA]</scope>
</reference>